<reference evidence="3 4" key="1">
    <citation type="submission" date="2019-08" db="EMBL/GenBank/DDBJ databases">
        <title>Genomes of Antarctic Bizionia species.</title>
        <authorList>
            <person name="Bowman J.P."/>
        </authorList>
    </citation>
    <scope>NUCLEOTIDE SEQUENCE [LARGE SCALE GENOMIC DNA]</scope>
    <source>
        <strain evidence="3 4">ADA-4</strain>
    </source>
</reference>
<feature type="transmembrane region" description="Helical" evidence="1">
    <location>
        <begin position="6"/>
        <end position="25"/>
    </location>
</feature>
<accession>A0A5D0RAC0</accession>
<comment type="caution">
    <text evidence="3">The sequence shown here is derived from an EMBL/GenBank/DDBJ whole genome shotgun (WGS) entry which is preliminary data.</text>
</comment>
<dbReference type="InterPro" id="IPR000639">
    <property type="entry name" value="Epox_hydrolase-like"/>
</dbReference>
<keyword evidence="1" id="KW-0812">Transmembrane</keyword>
<dbReference type="PANTHER" id="PTHR46438:SF11">
    <property type="entry name" value="LIPASE-RELATED"/>
    <property type="match status" value="1"/>
</dbReference>
<feature type="domain" description="AB hydrolase-1" evidence="2">
    <location>
        <begin position="61"/>
        <end position="291"/>
    </location>
</feature>
<name>A0A5D0RAC0_9FLAO</name>
<sequence>MKKPLYFVLVILVLIGLTLISMIRLDVSVEELKPQYANEYSKFMRMDGMDVHFRDEGEGIPLILIHGISSSLHTWDGWAEELQGNFRIIRLDLPGFGLTGPNANQDYSVENYVAFIKSFLDRLEIDSCYMAGSSLGGYITWNVAEAHPDLVKKMILLDAAGYPFSSETTPTIFKVAQFPMAPFLNKLTPRFVLAESVNDVYGDDTKVTDAVIDRYYNLNLREGNRDAFLDVVNNLQFVQFQKLKTIKTPTLIMWGEKDIWVAPESANRFKADLSNSELIMYSGVGHIPMEEIPEQTAADALDFLLKDLANVAADFN</sequence>
<evidence type="ECO:0000259" key="2">
    <source>
        <dbReference type="Pfam" id="PF00561"/>
    </source>
</evidence>
<evidence type="ECO:0000256" key="1">
    <source>
        <dbReference type="SAM" id="Phobius"/>
    </source>
</evidence>
<dbReference type="Proteomes" id="UP000323720">
    <property type="component" value="Unassembled WGS sequence"/>
</dbReference>
<dbReference type="Pfam" id="PF00561">
    <property type="entry name" value="Abhydrolase_1"/>
    <property type="match status" value="1"/>
</dbReference>
<keyword evidence="3" id="KW-0378">Hydrolase</keyword>
<dbReference type="SUPFAM" id="SSF53474">
    <property type="entry name" value="alpha/beta-Hydrolases"/>
    <property type="match status" value="1"/>
</dbReference>
<dbReference type="AlphaFoldDB" id="A0A5D0RAC0"/>
<evidence type="ECO:0000313" key="3">
    <source>
        <dbReference type="EMBL" id="TYB78303.1"/>
    </source>
</evidence>
<evidence type="ECO:0000313" key="4">
    <source>
        <dbReference type="Proteomes" id="UP000323720"/>
    </source>
</evidence>
<keyword evidence="1" id="KW-1133">Transmembrane helix</keyword>
<organism evidence="3 4">
    <name type="scientific">Bizionia myxarmorum</name>
    <dbReference type="NCBI Taxonomy" id="291186"/>
    <lineage>
        <taxon>Bacteria</taxon>
        <taxon>Pseudomonadati</taxon>
        <taxon>Bacteroidota</taxon>
        <taxon>Flavobacteriia</taxon>
        <taxon>Flavobacteriales</taxon>
        <taxon>Flavobacteriaceae</taxon>
        <taxon>Bizionia</taxon>
    </lineage>
</organism>
<protein>
    <submittedName>
        <fullName evidence="3">Alpha/beta hydrolase</fullName>
    </submittedName>
</protein>
<dbReference type="InterPro" id="IPR029058">
    <property type="entry name" value="AB_hydrolase_fold"/>
</dbReference>
<proteinExistence type="predicted"/>
<gene>
    <name evidence="3" type="ORF">ES674_00555</name>
</gene>
<dbReference type="Gene3D" id="3.40.50.1820">
    <property type="entry name" value="alpha/beta hydrolase"/>
    <property type="match status" value="1"/>
</dbReference>
<dbReference type="InterPro" id="IPR000073">
    <property type="entry name" value="AB_hydrolase_1"/>
</dbReference>
<dbReference type="EMBL" id="VSKK01000001">
    <property type="protein sequence ID" value="TYB78303.1"/>
    <property type="molecule type" value="Genomic_DNA"/>
</dbReference>
<keyword evidence="4" id="KW-1185">Reference proteome</keyword>
<dbReference type="OrthoDB" id="9773293at2"/>
<keyword evidence="1" id="KW-0472">Membrane</keyword>
<dbReference type="PRINTS" id="PR00111">
    <property type="entry name" value="ABHYDROLASE"/>
</dbReference>
<dbReference type="PANTHER" id="PTHR46438">
    <property type="entry name" value="ALPHA/BETA-HYDROLASES SUPERFAMILY PROTEIN"/>
    <property type="match status" value="1"/>
</dbReference>
<dbReference type="GO" id="GO:0016787">
    <property type="term" value="F:hydrolase activity"/>
    <property type="evidence" value="ECO:0007669"/>
    <property type="project" value="UniProtKB-KW"/>
</dbReference>
<dbReference type="PRINTS" id="PR00412">
    <property type="entry name" value="EPOXHYDRLASE"/>
</dbReference>